<feature type="region of interest" description="Disordered" evidence="1">
    <location>
        <begin position="31"/>
        <end position="55"/>
    </location>
</feature>
<gene>
    <name evidence="2" type="ORF">O0I10_011945</name>
</gene>
<evidence type="ECO:0000256" key="1">
    <source>
        <dbReference type="SAM" id="MobiDB-lite"/>
    </source>
</evidence>
<dbReference type="GeneID" id="83219341"/>
<evidence type="ECO:0000313" key="2">
    <source>
        <dbReference type="EMBL" id="KAJ8652417.1"/>
    </source>
</evidence>
<organism evidence="2 3">
    <name type="scientific">Lichtheimia ornata</name>
    <dbReference type="NCBI Taxonomy" id="688661"/>
    <lineage>
        <taxon>Eukaryota</taxon>
        <taxon>Fungi</taxon>
        <taxon>Fungi incertae sedis</taxon>
        <taxon>Mucoromycota</taxon>
        <taxon>Mucoromycotina</taxon>
        <taxon>Mucoromycetes</taxon>
        <taxon>Mucorales</taxon>
        <taxon>Lichtheimiaceae</taxon>
        <taxon>Lichtheimia</taxon>
    </lineage>
</organism>
<keyword evidence="3" id="KW-1185">Reference proteome</keyword>
<feature type="compositionally biased region" description="Low complexity" evidence="1">
    <location>
        <begin position="31"/>
        <end position="48"/>
    </location>
</feature>
<evidence type="ECO:0000313" key="3">
    <source>
        <dbReference type="Proteomes" id="UP001234581"/>
    </source>
</evidence>
<accession>A0AAD7XW98</accession>
<dbReference type="RefSeq" id="XP_058337331.1">
    <property type="nucleotide sequence ID" value="XM_058491902.1"/>
</dbReference>
<proteinExistence type="predicted"/>
<dbReference type="AlphaFoldDB" id="A0AAD7XW98"/>
<reference evidence="2 3" key="1">
    <citation type="submission" date="2023-03" db="EMBL/GenBank/DDBJ databases">
        <title>Genome sequence of Lichtheimia ornata CBS 291.66.</title>
        <authorList>
            <person name="Mohabir J.T."/>
            <person name="Shea T.P."/>
            <person name="Kurbessoian T."/>
            <person name="Berby B."/>
            <person name="Fontaine J."/>
            <person name="Livny J."/>
            <person name="Gnirke A."/>
            <person name="Stajich J.E."/>
            <person name="Cuomo C.A."/>
        </authorList>
    </citation>
    <scope>NUCLEOTIDE SEQUENCE [LARGE SCALE GENOMIC DNA]</scope>
    <source>
        <strain evidence="2">CBS 291.66</strain>
    </source>
</reference>
<dbReference type="EMBL" id="JARTCD010000105">
    <property type="protein sequence ID" value="KAJ8652417.1"/>
    <property type="molecule type" value="Genomic_DNA"/>
</dbReference>
<protein>
    <submittedName>
        <fullName evidence="2">Uncharacterized protein</fullName>
    </submittedName>
</protein>
<name>A0AAD7XW98_9FUNG</name>
<sequence>MVIHQPKRVTIDLNPFNSFSFSICIASSNANNVSQSASTTTNDTNDNTSMDNPRDTIKSQINRFERTLDQGSFNDAKLLDIIGKLDNLQSELDQARILPPNARLATTPTQKKSN</sequence>
<comment type="caution">
    <text evidence="2">The sequence shown here is derived from an EMBL/GenBank/DDBJ whole genome shotgun (WGS) entry which is preliminary data.</text>
</comment>
<dbReference type="Proteomes" id="UP001234581">
    <property type="component" value="Unassembled WGS sequence"/>
</dbReference>